<evidence type="ECO:0000256" key="4">
    <source>
        <dbReference type="ARBA" id="ARBA00022519"/>
    </source>
</evidence>
<dbReference type="InterPro" id="IPR027417">
    <property type="entry name" value="P-loop_NTPase"/>
</dbReference>
<dbReference type="Pfam" id="PF03459">
    <property type="entry name" value="TOBE"/>
    <property type="match status" value="1"/>
</dbReference>
<keyword evidence="7" id="KW-1278">Translocase</keyword>
<evidence type="ECO:0000256" key="2">
    <source>
        <dbReference type="ARBA" id="ARBA00022475"/>
    </source>
</evidence>
<dbReference type="PROSITE" id="PS00211">
    <property type="entry name" value="ABC_TRANSPORTER_1"/>
    <property type="match status" value="1"/>
</dbReference>
<feature type="domain" description="ABC transporter" evidence="10">
    <location>
        <begin position="1"/>
        <end position="237"/>
    </location>
</feature>
<reference evidence="12 13" key="1">
    <citation type="submission" date="2018-11" db="EMBL/GenBank/DDBJ databases">
        <title>Genomic Encyclopedia of Type Strains, Phase IV (KMG-IV): sequencing the most valuable type-strain genomes for metagenomic binning, comparative biology and taxonomic classification.</title>
        <authorList>
            <person name="Goeker M."/>
        </authorList>
    </citation>
    <scope>NUCLEOTIDE SEQUENCE [LARGE SCALE GENOMIC DNA]</scope>
    <source>
        <strain evidence="12 13">DSM 104731</strain>
    </source>
</reference>
<keyword evidence="13" id="KW-1185">Reference proteome</keyword>
<evidence type="ECO:0000256" key="1">
    <source>
        <dbReference type="ARBA" id="ARBA00022448"/>
    </source>
</evidence>
<organism evidence="12 13">
    <name type="scientific">Pacificibacter maritimus</name>
    <dbReference type="NCBI Taxonomy" id="762213"/>
    <lineage>
        <taxon>Bacteria</taxon>
        <taxon>Pseudomonadati</taxon>
        <taxon>Pseudomonadota</taxon>
        <taxon>Alphaproteobacteria</taxon>
        <taxon>Rhodobacterales</taxon>
        <taxon>Roseobacteraceae</taxon>
        <taxon>Pacificibacter</taxon>
    </lineage>
</organism>
<evidence type="ECO:0000313" key="13">
    <source>
        <dbReference type="Proteomes" id="UP000269689"/>
    </source>
</evidence>
<dbReference type="GO" id="GO:0015098">
    <property type="term" value="F:molybdate ion transmembrane transporter activity"/>
    <property type="evidence" value="ECO:0007669"/>
    <property type="project" value="InterPro"/>
</dbReference>
<feature type="domain" description="Mop" evidence="11">
    <location>
        <begin position="295"/>
        <end position="361"/>
    </location>
</feature>
<dbReference type="SUPFAM" id="SSF52540">
    <property type="entry name" value="P-loop containing nucleoside triphosphate hydrolases"/>
    <property type="match status" value="1"/>
</dbReference>
<evidence type="ECO:0000256" key="3">
    <source>
        <dbReference type="ARBA" id="ARBA00022505"/>
    </source>
</evidence>
<accession>A0A3N4UGL7</accession>
<dbReference type="RefSeq" id="WP_123793062.1">
    <property type="nucleotide sequence ID" value="NZ_RKQK01000003.1"/>
</dbReference>
<dbReference type="InterPro" id="IPR003593">
    <property type="entry name" value="AAA+_ATPase"/>
</dbReference>
<evidence type="ECO:0000313" key="12">
    <source>
        <dbReference type="EMBL" id="RPE66299.1"/>
    </source>
</evidence>
<dbReference type="SUPFAM" id="SSF50331">
    <property type="entry name" value="MOP-like"/>
    <property type="match status" value="1"/>
</dbReference>
<dbReference type="Gene3D" id="3.40.50.300">
    <property type="entry name" value="P-loop containing nucleotide triphosphate hydrolases"/>
    <property type="match status" value="1"/>
</dbReference>
<keyword evidence="2" id="KW-1003">Cell membrane</keyword>
<evidence type="ECO:0000256" key="5">
    <source>
        <dbReference type="ARBA" id="ARBA00022741"/>
    </source>
</evidence>
<evidence type="ECO:0000256" key="6">
    <source>
        <dbReference type="ARBA" id="ARBA00022840"/>
    </source>
</evidence>
<dbReference type="AlphaFoldDB" id="A0A3N4UGL7"/>
<dbReference type="GO" id="GO:0016020">
    <property type="term" value="C:membrane"/>
    <property type="evidence" value="ECO:0007669"/>
    <property type="project" value="InterPro"/>
</dbReference>
<dbReference type="GO" id="GO:0005524">
    <property type="term" value="F:ATP binding"/>
    <property type="evidence" value="ECO:0007669"/>
    <property type="project" value="UniProtKB-KW"/>
</dbReference>
<dbReference type="InterPro" id="IPR004606">
    <property type="entry name" value="Mop_domain"/>
</dbReference>
<proteinExistence type="predicted"/>
<dbReference type="Proteomes" id="UP000269689">
    <property type="component" value="Unassembled WGS sequence"/>
</dbReference>
<keyword evidence="3 9" id="KW-0500">Molybdenum</keyword>
<dbReference type="PANTHER" id="PTHR43514">
    <property type="entry name" value="ABC TRANSPORTER I FAMILY MEMBER 10"/>
    <property type="match status" value="1"/>
</dbReference>
<keyword evidence="5" id="KW-0547">Nucleotide-binding</keyword>
<dbReference type="PROSITE" id="PS51866">
    <property type="entry name" value="MOP"/>
    <property type="match status" value="1"/>
</dbReference>
<sequence length="366" mass="38728">MTVNLSLKHRFEQFDLNVSFEAPKGLTVLFGASGSGKTTIINAIAGLLQPNHAQIKVGDTLLQDTDQGIWVPPHKRALGYIFQDSRLFPHLNVGQNLDYAGRVTGGMAARKSSVQQRSYVIDMLDIGDILKRRPATLSGGEKQRVAIGRALLASPQLILADEPLAALDAARKAEILPYFERIRDETDCPIIYVSHAASEVARLATTVVALKAGQVLRMGPALDVLADPSVMPVGVGSVGAVIEARVHAHHGDGLTELSAGGVTLYLPRLPQSLGAVVRVRLPASDVLLATCAPKDISALNTLQGQVQDIQAISDFAVLVTLKTQAGPVLARVTRRSVAALGLSVGVTCYAIAKTVAIAADDTADFT</sequence>
<evidence type="ECO:0000256" key="8">
    <source>
        <dbReference type="ARBA" id="ARBA00023136"/>
    </source>
</evidence>
<dbReference type="EMBL" id="RKQK01000003">
    <property type="protein sequence ID" value="RPE66299.1"/>
    <property type="molecule type" value="Genomic_DNA"/>
</dbReference>
<gene>
    <name evidence="12" type="ORF">EDD53_1999</name>
</gene>
<dbReference type="OrthoDB" id="9802264at2"/>
<keyword evidence="1" id="KW-0813">Transport</keyword>
<name>A0A3N4UGL7_9RHOB</name>
<keyword evidence="6 12" id="KW-0067">ATP-binding</keyword>
<evidence type="ECO:0000259" key="10">
    <source>
        <dbReference type="PROSITE" id="PS50893"/>
    </source>
</evidence>
<keyword evidence="8" id="KW-0472">Membrane</keyword>
<dbReference type="InterPro" id="IPR008995">
    <property type="entry name" value="Mo/tungstate-bd_C_term_dom"/>
</dbReference>
<evidence type="ECO:0000256" key="9">
    <source>
        <dbReference type="PROSITE-ProRule" id="PRU01213"/>
    </source>
</evidence>
<dbReference type="Gene3D" id="2.40.50.100">
    <property type="match status" value="1"/>
</dbReference>
<protein>
    <submittedName>
        <fullName evidence="12">Molybdate transport system ATP-binding protein</fullName>
    </submittedName>
</protein>
<dbReference type="NCBIfam" id="TIGR02142">
    <property type="entry name" value="modC_ABC"/>
    <property type="match status" value="1"/>
</dbReference>
<dbReference type="GO" id="GO:0016887">
    <property type="term" value="F:ATP hydrolysis activity"/>
    <property type="evidence" value="ECO:0007669"/>
    <property type="project" value="InterPro"/>
</dbReference>
<keyword evidence="4" id="KW-0997">Cell inner membrane</keyword>
<dbReference type="InterPro" id="IPR017871">
    <property type="entry name" value="ABC_transporter-like_CS"/>
</dbReference>
<dbReference type="InterPro" id="IPR003439">
    <property type="entry name" value="ABC_transporter-like_ATP-bd"/>
</dbReference>
<evidence type="ECO:0000259" key="11">
    <source>
        <dbReference type="PROSITE" id="PS51866"/>
    </source>
</evidence>
<dbReference type="Pfam" id="PF00005">
    <property type="entry name" value="ABC_tran"/>
    <property type="match status" value="1"/>
</dbReference>
<dbReference type="SMART" id="SM00382">
    <property type="entry name" value="AAA"/>
    <property type="match status" value="1"/>
</dbReference>
<dbReference type="InterPro" id="IPR011868">
    <property type="entry name" value="ModC_ABC_ATP-bd"/>
</dbReference>
<comment type="caution">
    <text evidence="12">The sequence shown here is derived from an EMBL/GenBank/DDBJ whole genome shotgun (WGS) entry which is preliminary data.</text>
</comment>
<evidence type="ECO:0000256" key="7">
    <source>
        <dbReference type="ARBA" id="ARBA00022967"/>
    </source>
</evidence>
<dbReference type="InterPro" id="IPR005116">
    <property type="entry name" value="Transp-assoc_OB_typ1"/>
</dbReference>
<dbReference type="InterPro" id="IPR050334">
    <property type="entry name" value="Molybdenum_import_ModC"/>
</dbReference>
<dbReference type="PROSITE" id="PS50893">
    <property type="entry name" value="ABC_TRANSPORTER_2"/>
    <property type="match status" value="1"/>
</dbReference>
<dbReference type="GO" id="GO:0140359">
    <property type="term" value="F:ABC-type transporter activity"/>
    <property type="evidence" value="ECO:0007669"/>
    <property type="project" value="InterPro"/>
</dbReference>
<dbReference type="PANTHER" id="PTHR43514:SF4">
    <property type="entry name" value="ABC TRANSPORTER I FAMILY MEMBER 10"/>
    <property type="match status" value="1"/>
</dbReference>